<keyword evidence="2" id="KW-1185">Reference proteome</keyword>
<dbReference type="InterPro" id="IPR002347">
    <property type="entry name" value="SDR_fam"/>
</dbReference>
<dbReference type="InterPro" id="IPR036291">
    <property type="entry name" value="NAD(P)-bd_dom_sf"/>
</dbReference>
<proteinExistence type="predicted"/>
<dbReference type="SUPFAM" id="SSF51735">
    <property type="entry name" value="NAD(P)-binding Rossmann-fold domains"/>
    <property type="match status" value="1"/>
</dbReference>
<organism evidence="1 2">
    <name type="scientific">Rhizobium wenxiniae</name>
    <dbReference type="NCBI Taxonomy" id="1737357"/>
    <lineage>
        <taxon>Bacteria</taxon>
        <taxon>Pseudomonadati</taxon>
        <taxon>Pseudomonadota</taxon>
        <taxon>Alphaproteobacteria</taxon>
        <taxon>Hyphomicrobiales</taxon>
        <taxon>Rhizobiaceae</taxon>
        <taxon>Rhizobium/Agrobacterium group</taxon>
        <taxon>Rhizobium</taxon>
    </lineage>
</organism>
<evidence type="ECO:0000313" key="1">
    <source>
        <dbReference type="EMBL" id="MBB6163295.1"/>
    </source>
</evidence>
<dbReference type="Pfam" id="PF00106">
    <property type="entry name" value="adh_short"/>
    <property type="match status" value="1"/>
</dbReference>
<name>A0A7W9Y7A4_9HYPH</name>
<sequence length="261" mass="27788">MQLAVYLTYLVRKTYCHRRLLMDRKTIAIFGAGTGLGASVARRYGNAGYRVALVARNAEALDERVADLFSQGIDAQAFPADLNDLAGIPALVRTIEKNSGPIDTAIFAPLGNFRMLPATELTSEALRELANILTFAPIEVVRAVLPGMLSRGSGAIVVADGLSAVTPMPGMSGPGPAFAATRNYMLGLHDEIKGLGVFAGMLHIGAMIQNSTGLRVAAANGLPIDDPRFSTISPDSLAEEIWSMTTERSRVESILPVDHSH</sequence>
<accession>A0A7W9Y7A4</accession>
<protein>
    <submittedName>
        <fullName evidence="1">Short-subunit dehydrogenase</fullName>
    </submittedName>
</protein>
<dbReference type="RefSeq" id="WP_244654361.1">
    <property type="nucleotide sequence ID" value="NZ_BMHW01000002.1"/>
</dbReference>
<dbReference type="Gene3D" id="3.40.50.720">
    <property type="entry name" value="NAD(P)-binding Rossmann-like Domain"/>
    <property type="match status" value="1"/>
</dbReference>
<dbReference type="Proteomes" id="UP000547879">
    <property type="component" value="Unassembled WGS sequence"/>
</dbReference>
<dbReference type="AlphaFoldDB" id="A0A7W9Y7A4"/>
<dbReference type="EMBL" id="JACHEG010000002">
    <property type="protein sequence ID" value="MBB6163295.1"/>
    <property type="molecule type" value="Genomic_DNA"/>
</dbReference>
<dbReference type="CDD" id="cd05233">
    <property type="entry name" value="SDR_c"/>
    <property type="match status" value="1"/>
</dbReference>
<comment type="caution">
    <text evidence="1">The sequence shown here is derived from an EMBL/GenBank/DDBJ whole genome shotgun (WGS) entry which is preliminary data.</text>
</comment>
<reference evidence="1 2" key="1">
    <citation type="submission" date="2020-08" db="EMBL/GenBank/DDBJ databases">
        <title>Genomic Encyclopedia of Type Strains, Phase IV (KMG-IV): sequencing the most valuable type-strain genomes for metagenomic binning, comparative biology and taxonomic classification.</title>
        <authorList>
            <person name="Goeker M."/>
        </authorList>
    </citation>
    <scope>NUCLEOTIDE SEQUENCE [LARGE SCALE GENOMIC DNA]</scope>
    <source>
        <strain evidence="1 2">DSM 100734</strain>
    </source>
</reference>
<gene>
    <name evidence="1" type="ORF">HNQ72_003113</name>
</gene>
<dbReference type="PANTHER" id="PTHR43431">
    <property type="entry name" value="OXIDOREDUCTASE, SHORT CHAIN DEHYDROGENASE/REDUCTASE FAMILY (AFU_ORTHOLOGUE AFUA_5G14000)"/>
    <property type="match status" value="1"/>
</dbReference>
<dbReference type="PANTHER" id="PTHR43431:SF7">
    <property type="entry name" value="OXIDOREDUCTASE, SHORT CHAIN DEHYDROGENASE_REDUCTASE FAMILY (AFU_ORTHOLOGUE AFUA_5G14000)"/>
    <property type="match status" value="1"/>
</dbReference>
<evidence type="ECO:0000313" key="2">
    <source>
        <dbReference type="Proteomes" id="UP000547879"/>
    </source>
</evidence>